<dbReference type="PANTHER" id="PTHR12047">
    <property type="entry name" value="FANCONI ANEMIA GROUP A PROTEIN"/>
    <property type="match status" value="1"/>
</dbReference>
<feature type="region of interest" description="Disordered" evidence="1">
    <location>
        <begin position="1"/>
        <end position="58"/>
    </location>
</feature>
<dbReference type="Pfam" id="PF24783">
    <property type="entry name" value="FANCA_arcN"/>
    <property type="match status" value="1"/>
</dbReference>
<evidence type="ECO:0000259" key="2">
    <source>
        <dbReference type="Pfam" id="PF03511"/>
    </source>
</evidence>
<feature type="domain" description="Fanconi anaemia group A protein C-terminal" evidence="2">
    <location>
        <begin position="1415"/>
        <end position="1633"/>
    </location>
</feature>
<dbReference type="GO" id="GO:0036297">
    <property type="term" value="P:interstrand cross-link repair"/>
    <property type="evidence" value="ECO:0007669"/>
    <property type="project" value="InterPro"/>
</dbReference>
<feature type="compositionally biased region" description="Basic residues" evidence="1">
    <location>
        <begin position="29"/>
        <end position="53"/>
    </location>
</feature>
<gene>
    <name evidence="6" type="ORF">DBR06_SOUSAS30610009</name>
</gene>
<dbReference type="GO" id="GO:0043240">
    <property type="term" value="C:Fanconi anaemia nuclear complex"/>
    <property type="evidence" value="ECO:0007669"/>
    <property type="project" value="InterPro"/>
</dbReference>
<dbReference type="GO" id="GO:0045589">
    <property type="term" value="P:regulation of regulatory T cell differentiation"/>
    <property type="evidence" value="ECO:0007669"/>
    <property type="project" value="TreeGrafter"/>
</dbReference>
<feature type="compositionally biased region" description="Pro residues" evidence="1">
    <location>
        <begin position="1"/>
        <end position="10"/>
    </location>
</feature>
<evidence type="ECO:0000259" key="4">
    <source>
        <dbReference type="Pfam" id="PF24781"/>
    </source>
</evidence>
<evidence type="ECO:0000256" key="1">
    <source>
        <dbReference type="SAM" id="MobiDB-lite"/>
    </source>
</evidence>
<evidence type="ECO:0000313" key="6">
    <source>
        <dbReference type="EMBL" id="TEA40431.1"/>
    </source>
</evidence>
<accession>A0A484GYG6</accession>
<sequence>MAAPSSPPARPARFHNSRARADAPEKRGGRIPRRQPLLCHRRAPPSASGRRRSSPAVEQRFVPGWPLAVRGRRHRLTASGEAYSALAVPGQNNTAKRPWEMAAVRRHQDGYRGSALKGAAGQLAANGRARLSAANGKETRARSRETSPVARSRHVGLPGAGRCLGPGARGLQAGLGRAAGNPMEVTFPAGRVKRQKLGPEGEQKVREPALRLLRSHLNLGDLVLEVEGPPGKQLCLSRLIDYDGPGAHIDLSSSLIGSALRDQAAQLGVPAAVLCSQVVASGLVRVCEADAVPPPKVLLTPDQRKKLSSLFEIAQNLSAQSMFSRLSFCQELWKVQNSLLLEAVWRLHVQNIVSLQELLESHADSQAVVAWLSRDLRLLCEQTEAPCQHADVARAMLADFVQMLVSRGFQKNADVRGTVDPEWMSQVAVAVLERMLASALEALAAGIQEGSAAHKAVSCWFGVFSGHMYGSIISTESPKRFFCHTLTQILTHKPVLKVSDAVQMQREWSFARTPPLLSGLYRRLFVVLSPEELVGHLQEALETQEVNWQHVLSCVSTLVICLPDAQQLVDGWVSRLLTHAFESCDLDSMVLAFLVARQAALEGPAAFPSYAAWFQATFGSARGFHGSSKKALVFLFKFLSDLVPFEAPRYLQVHILHPPLVPSKYRSLLTDYVALARTRLADLKASPSLPCCLPLLCLHGGQCLSGSSHAPVSLQVSVENMGLYEDLSSAGDVTEPRCQAAQDVEKAIMVFEHTGKIPAAVLEASIFRRSYYLSHFLPALLTPRVLPRIPDSRAALIESLRRADKIPPSLYSTYRQACSTVGEKKPEDAASQREVEPSCKEEPLGLLTTALRELRASVTDPTQRDALLAQMAVISEQLRSALGLGEDDSDFEGAPVQLSVRAPKLQPWEQRVVDLLLTSFCQNLMAASSVAPPDRQGPWAAHFVRTLCRRRLLPALLSRLCQLLHHQGPSLSASHVVGLAALAVHLGESRSALPEVHVGPPTPARGLPVPELFDILLPCRTQESSALCLKFCTAAISYSLCKFSSQSRDISYSCLSPGLIKKFQFMVFRWFSEARDPPSWEDPASSPWRPLCLPSVDWQRATLCLWKQRTLRELLKQEGLHLTYRDWLQLELEIQPEVDSLSDTERQDFHQWAIHQHFLPAPSATGGCDGDLEVACATLVDVLMDFCQSSRSYDHSENSDLVLGGCAGNRDIFSRLQEMAAGLEQGPARLGHAAPRGHFPFGVFCRRLQALARGWDVASRLQRQQELLMCKRILLGLPPSVLVGSPRLEQLAAPDCDDFFHLVNSELRNFSHDGALTHDITAHFFRGLLNACLRSRDPSLAADLTLTACQTQCPLLLTSALLWWPHLEPELHRRWRRCSQSPLPAELRRLQEARHFAGSVLSPLAAPPTPGPAWLCAAALHFTIRRAGKESIRRELGQLDGQGEELLVCLFFFSLMGLLSSHLTPQAAGSLKPLDVCAEVLGCLQRKRISWLPLFQLTETDAGLGRTLLRLAPDHQVRLLPVAFYSLLSYFDEDALLQEDAFLHVAVNMYLKLVGLFVAGETGAVWTLAHSGDLQAQAAVGTLTAALPSLQGDPVRLITNARLFLLQSIPRCPKRSVSDVAELLGASADCDPEVRAALLSRQQAMLDPDLYQEPRLF</sequence>
<organism evidence="6 7">
    <name type="scientific">Sousa chinensis</name>
    <name type="common">Indo-pacific humpbacked dolphin</name>
    <name type="synonym">Steno chinensis</name>
    <dbReference type="NCBI Taxonomy" id="103600"/>
    <lineage>
        <taxon>Eukaryota</taxon>
        <taxon>Metazoa</taxon>
        <taxon>Chordata</taxon>
        <taxon>Craniata</taxon>
        <taxon>Vertebrata</taxon>
        <taxon>Euteleostomi</taxon>
        <taxon>Mammalia</taxon>
        <taxon>Eutheria</taxon>
        <taxon>Laurasiatheria</taxon>
        <taxon>Artiodactyla</taxon>
        <taxon>Whippomorpha</taxon>
        <taxon>Cetacea</taxon>
        <taxon>Odontoceti</taxon>
        <taxon>Delphinidae</taxon>
        <taxon>Sousa</taxon>
    </lineage>
</organism>
<dbReference type="Proteomes" id="UP000295264">
    <property type="component" value="Unassembled WGS sequence"/>
</dbReference>
<dbReference type="InterPro" id="IPR055277">
    <property type="entry name" value="Fanconi_A_C"/>
</dbReference>
<proteinExistence type="predicted"/>
<feature type="domain" description="Fanconi anaemia group A protein N-terminal" evidence="3">
    <location>
        <begin position="332"/>
        <end position="685"/>
    </location>
</feature>
<dbReference type="Pfam" id="PF03511">
    <property type="entry name" value="FANCA_CTD"/>
    <property type="match status" value="1"/>
</dbReference>
<feature type="domain" description="Fanconi anaemia group A protein arcN subdomain" evidence="5">
    <location>
        <begin position="842"/>
        <end position="1075"/>
    </location>
</feature>
<reference evidence="6 7" key="1">
    <citation type="journal article" date="2018" name="Genomics">
        <title>Molecular footprints of inshore aquatic adaptation in Indo-Pacific humpback dolphin (Sousa chinensis).</title>
        <authorList>
            <person name="Ming Y."/>
            <person name="Jian J."/>
            <person name="Yu F."/>
            <person name="Yu X."/>
            <person name="Wang J."/>
            <person name="Liu W."/>
        </authorList>
    </citation>
    <scope>NUCLEOTIDE SEQUENCE [LARGE SCALE GENOMIC DNA]</scope>
    <source>
        <strain evidence="6">MY-2018</strain>
        <tissue evidence="6">Skin</tissue>
    </source>
</reference>
<name>A0A484GYG6_SOUCH</name>
<protein>
    <submittedName>
        <fullName evidence="6">Uncharacterized protein</fullName>
    </submittedName>
</protein>
<dbReference type="InterPro" id="IPR031729">
    <property type="entry name" value="Fanconi_A_N"/>
</dbReference>
<dbReference type="InterPro" id="IPR003516">
    <property type="entry name" value="FANCA"/>
</dbReference>
<dbReference type="PANTHER" id="PTHR12047:SF2">
    <property type="entry name" value="FANCONI ANEMIA GROUP A PROTEIN"/>
    <property type="match status" value="1"/>
</dbReference>
<evidence type="ECO:0000259" key="3">
    <source>
        <dbReference type="Pfam" id="PF15865"/>
    </source>
</evidence>
<dbReference type="Pfam" id="PF24781">
    <property type="entry name" value="FANCA_helical"/>
    <property type="match status" value="1"/>
</dbReference>
<dbReference type="InterPro" id="IPR055387">
    <property type="entry name" value="FANCA_arcN"/>
</dbReference>
<keyword evidence="7" id="KW-1185">Reference proteome</keyword>
<evidence type="ECO:0000259" key="5">
    <source>
        <dbReference type="Pfam" id="PF24783"/>
    </source>
</evidence>
<feature type="compositionally biased region" description="Basic and acidic residues" evidence="1">
    <location>
        <begin position="19"/>
        <end position="28"/>
    </location>
</feature>
<feature type="region of interest" description="Disordered" evidence="1">
    <location>
        <begin position="131"/>
        <end position="161"/>
    </location>
</feature>
<dbReference type="PRINTS" id="PR00826">
    <property type="entry name" value="FANCONIAGENE"/>
</dbReference>
<evidence type="ECO:0000313" key="7">
    <source>
        <dbReference type="Proteomes" id="UP000295264"/>
    </source>
</evidence>
<feature type="domain" description="Fanconi anaemia group A protein helical" evidence="4">
    <location>
        <begin position="738"/>
        <end position="818"/>
    </location>
</feature>
<dbReference type="InterPro" id="IPR055386">
    <property type="entry name" value="FANCA_helical"/>
</dbReference>
<dbReference type="Pfam" id="PF15865">
    <property type="entry name" value="Fanconi_A_N"/>
    <property type="match status" value="1"/>
</dbReference>
<dbReference type="EMBL" id="QWLN02002968">
    <property type="protein sequence ID" value="TEA40431.1"/>
    <property type="molecule type" value="Genomic_DNA"/>
</dbReference>
<comment type="caution">
    <text evidence="6">The sequence shown here is derived from an EMBL/GenBank/DDBJ whole genome shotgun (WGS) entry which is preliminary data.</text>
</comment>